<gene>
    <name evidence="1" type="ORF">CLH62_20760</name>
</gene>
<protein>
    <submittedName>
        <fullName evidence="1">Uncharacterized protein</fullName>
    </submittedName>
</protein>
<dbReference type="OrthoDB" id="7056455at2"/>
<sequence length="225" mass="25826">MLKVISTPHLENRAAWVMAFEMRDLFVAQPAAHVRRYGLHKDDFNLVITDTAEAMSRGKTLNRFSLGGNESDVMDFLAICGWSLKKVLEVCAAFDCEPTKHVRLRDTLKLWGYQRDAKIEFCPFAAQRVNPLQKLPKKWTIPHVVRLLARDTDARVKTQWELTDDYKADADRNFGRDHLPDRLALLRELVEAGSAWRIHEDHEGLSISHGQRSYAIHLPDRLIAA</sequence>
<organism evidence="1 2">
    <name type="scientific">Marinobacter guineae</name>
    <dbReference type="NCBI Taxonomy" id="432303"/>
    <lineage>
        <taxon>Bacteria</taxon>
        <taxon>Pseudomonadati</taxon>
        <taxon>Pseudomonadota</taxon>
        <taxon>Gammaproteobacteria</taxon>
        <taxon>Pseudomonadales</taxon>
        <taxon>Marinobacteraceae</taxon>
        <taxon>Marinobacter</taxon>
    </lineage>
</organism>
<comment type="caution">
    <text evidence="1">The sequence shown here is derived from an EMBL/GenBank/DDBJ whole genome shotgun (WGS) entry which is preliminary data.</text>
</comment>
<dbReference type="AlphaFoldDB" id="A0A2G1V9Z3"/>
<proteinExistence type="predicted"/>
<keyword evidence="2" id="KW-1185">Reference proteome</keyword>
<evidence type="ECO:0000313" key="1">
    <source>
        <dbReference type="EMBL" id="PHQ23555.1"/>
    </source>
</evidence>
<dbReference type="RefSeq" id="WP_099620072.1">
    <property type="nucleotide sequence ID" value="NZ_KZ319349.1"/>
</dbReference>
<dbReference type="Proteomes" id="UP000229044">
    <property type="component" value="Unassembled WGS sequence"/>
</dbReference>
<accession>A0A2G1V9Z3</accession>
<name>A0A2G1V9Z3_9GAMM</name>
<evidence type="ECO:0000313" key="2">
    <source>
        <dbReference type="Proteomes" id="UP000229044"/>
    </source>
</evidence>
<dbReference type="EMBL" id="NTFI01000019">
    <property type="protein sequence ID" value="PHQ23555.1"/>
    <property type="molecule type" value="Genomic_DNA"/>
</dbReference>
<reference evidence="1 2" key="1">
    <citation type="submission" date="2017-09" db="EMBL/GenBank/DDBJ databases">
        <title>The draft genome sequences of Marinobacter guineae M3B.</title>
        <authorList>
            <person name="Cao J."/>
        </authorList>
    </citation>
    <scope>NUCLEOTIDE SEQUENCE [LARGE SCALE GENOMIC DNA]</scope>
    <source>
        <strain evidence="1 2">M3B</strain>
    </source>
</reference>